<feature type="signal peptide" evidence="5">
    <location>
        <begin position="1"/>
        <end position="16"/>
    </location>
</feature>
<dbReference type="PANTHER" id="PTHR43918:SF4">
    <property type="entry name" value="CARBOXYLIC ESTER HYDROLASE"/>
    <property type="match status" value="1"/>
</dbReference>
<keyword evidence="5" id="KW-0732">Signal</keyword>
<comment type="similarity">
    <text evidence="1 5">Belongs to the type-B carboxylesterase/lipase family.</text>
</comment>
<dbReference type="InterPro" id="IPR019826">
    <property type="entry name" value="Carboxylesterase_B_AS"/>
</dbReference>
<dbReference type="GO" id="GO:0005615">
    <property type="term" value="C:extracellular space"/>
    <property type="evidence" value="ECO:0007669"/>
    <property type="project" value="TreeGrafter"/>
</dbReference>
<accession>A0AAJ6QSD2</accession>
<proteinExistence type="inferred from homology"/>
<gene>
    <name evidence="8" type="primary">LOC100898785</name>
</gene>
<dbReference type="GO" id="GO:0003990">
    <property type="term" value="F:acetylcholinesterase activity"/>
    <property type="evidence" value="ECO:0007669"/>
    <property type="project" value="TreeGrafter"/>
</dbReference>
<dbReference type="GO" id="GO:0019695">
    <property type="term" value="P:choline metabolic process"/>
    <property type="evidence" value="ECO:0007669"/>
    <property type="project" value="TreeGrafter"/>
</dbReference>
<keyword evidence="3 5" id="KW-0378">Hydrolase</keyword>
<dbReference type="Proteomes" id="UP000694867">
    <property type="component" value="Unplaced"/>
</dbReference>
<dbReference type="PROSITE" id="PS00122">
    <property type="entry name" value="CARBOXYLESTERASE_B_1"/>
    <property type="match status" value="1"/>
</dbReference>
<dbReference type="RefSeq" id="XP_003742289.3">
    <property type="nucleotide sequence ID" value="XM_003742241.3"/>
</dbReference>
<dbReference type="InterPro" id="IPR029058">
    <property type="entry name" value="AB_hydrolase_fold"/>
</dbReference>
<sequence>MLVVVPILLCVSRTFAEPVVQGRLGRIRGTVRKVLDVDVESFLGIPYAEAPIGELRFALPRAFGSVGDFEATKYGFSCPQPNVFPLQQFSNTTDSEDCLFLNVFRKAGTTSSDMKAVVVLIHGGGFLWGSGGHVEFNMAPLAGIGDVVTVSFNYRLGFLGFGYLENSEFKNLGLFDQRLALEWVQENIAIFGGDPERVTLIGVSAGSMSVSTQIVTPLNSQKGNLFRAAFMDAGVISSTLINEPRVAENRTRCVARAAGCTGDENLIACLRGLELADIQRSGETADCGPIILRFTPTSDGIFLPENTQEYLKSNAGNFLKVKTLIGYAQNEGSMFAAMSGAGHPTTLTDEDFLDVIQEIIRAYRLRVEIDGDERLKDAILENYLREFVDPFTAFDQFIGDAFFYCSSNSFIENYARVNGHVYVYRFDKVMERKYFSFDPKIFGAYHMSPFIHFTGAYLEDSEGERRVADADQEYMLEAMKVLSDFAKSDDTPVYRGLKWPRYSEDGDFLVIDKEPRVSSGFPQRTRCRSVFPYFENTLSPHREEL</sequence>
<reference evidence="8" key="1">
    <citation type="submission" date="2025-08" db="UniProtKB">
        <authorList>
            <consortium name="RefSeq"/>
        </authorList>
    </citation>
    <scope>IDENTIFICATION</scope>
</reference>
<keyword evidence="2" id="KW-0719">Serine esterase</keyword>
<dbReference type="SUPFAM" id="SSF53474">
    <property type="entry name" value="alpha/beta-Hydrolases"/>
    <property type="match status" value="1"/>
</dbReference>
<feature type="domain" description="Carboxylesterase type B" evidence="6">
    <location>
        <begin position="17"/>
        <end position="519"/>
    </location>
</feature>
<evidence type="ECO:0000259" key="6">
    <source>
        <dbReference type="Pfam" id="PF00135"/>
    </source>
</evidence>
<organism evidence="7 8">
    <name type="scientific">Galendromus occidentalis</name>
    <name type="common">western predatory mite</name>
    <dbReference type="NCBI Taxonomy" id="34638"/>
    <lineage>
        <taxon>Eukaryota</taxon>
        <taxon>Metazoa</taxon>
        <taxon>Ecdysozoa</taxon>
        <taxon>Arthropoda</taxon>
        <taxon>Chelicerata</taxon>
        <taxon>Arachnida</taxon>
        <taxon>Acari</taxon>
        <taxon>Parasitiformes</taxon>
        <taxon>Mesostigmata</taxon>
        <taxon>Gamasina</taxon>
        <taxon>Phytoseioidea</taxon>
        <taxon>Phytoseiidae</taxon>
        <taxon>Typhlodrominae</taxon>
        <taxon>Galendromus</taxon>
    </lineage>
</organism>
<evidence type="ECO:0000256" key="3">
    <source>
        <dbReference type="ARBA" id="ARBA00022801"/>
    </source>
</evidence>
<evidence type="ECO:0000256" key="5">
    <source>
        <dbReference type="RuleBase" id="RU361235"/>
    </source>
</evidence>
<evidence type="ECO:0000313" key="7">
    <source>
        <dbReference type="Proteomes" id="UP000694867"/>
    </source>
</evidence>
<dbReference type="GeneID" id="100898785"/>
<dbReference type="InterPro" id="IPR050654">
    <property type="entry name" value="AChE-related_enzymes"/>
</dbReference>
<evidence type="ECO:0000256" key="2">
    <source>
        <dbReference type="ARBA" id="ARBA00022487"/>
    </source>
</evidence>
<dbReference type="Pfam" id="PF00135">
    <property type="entry name" value="COesterase"/>
    <property type="match status" value="1"/>
</dbReference>
<name>A0AAJ6QSD2_9ACAR</name>
<keyword evidence="7" id="KW-1185">Reference proteome</keyword>
<dbReference type="GO" id="GO:0005886">
    <property type="term" value="C:plasma membrane"/>
    <property type="evidence" value="ECO:0007669"/>
    <property type="project" value="TreeGrafter"/>
</dbReference>
<dbReference type="InterPro" id="IPR002018">
    <property type="entry name" value="CarbesteraseB"/>
</dbReference>
<dbReference type="GO" id="GO:0006581">
    <property type="term" value="P:acetylcholine catabolic process"/>
    <property type="evidence" value="ECO:0007669"/>
    <property type="project" value="TreeGrafter"/>
</dbReference>
<dbReference type="KEGG" id="goe:100898785"/>
<evidence type="ECO:0000313" key="8">
    <source>
        <dbReference type="RefSeq" id="XP_003742289.3"/>
    </source>
</evidence>
<evidence type="ECO:0000256" key="4">
    <source>
        <dbReference type="ARBA" id="ARBA00023180"/>
    </source>
</evidence>
<evidence type="ECO:0000256" key="1">
    <source>
        <dbReference type="ARBA" id="ARBA00005964"/>
    </source>
</evidence>
<dbReference type="EC" id="3.1.1.-" evidence="5"/>
<dbReference type="AlphaFoldDB" id="A0AAJ6QSD2"/>
<feature type="chain" id="PRO_5042312786" description="Carboxylic ester hydrolase" evidence="5">
    <location>
        <begin position="17"/>
        <end position="545"/>
    </location>
</feature>
<dbReference type="Gene3D" id="3.40.50.1820">
    <property type="entry name" value="alpha/beta hydrolase"/>
    <property type="match status" value="1"/>
</dbReference>
<protein>
    <recommendedName>
        <fullName evidence="5">Carboxylic ester hydrolase</fullName>
        <ecNumber evidence="5">3.1.1.-</ecNumber>
    </recommendedName>
</protein>
<dbReference type="PANTHER" id="PTHR43918">
    <property type="entry name" value="ACETYLCHOLINESTERASE"/>
    <property type="match status" value="1"/>
</dbReference>
<keyword evidence="4" id="KW-0325">Glycoprotein</keyword>